<dbReference type="AlphaFoldDB" id="G4CK73"/>
<sequence>MIGLRQAGYLKAQCAVSGSLSNIAGLIKLSGGQTAYEGYLKTSRAGFSVRRRRSGSLLAI</sequence>
<dbReference type="Proteomes" id="UP000003019">
    <property type="component" value="Unassembled WGS sequence"/>
</dbReference>
<name>G4CK73_9NEIS</name>
<accession>G4CK73</accession>
<dbReference type="PATRIC" id="fig|1032488.3.peg.1909"/>
<protein>
    <submittedName>
        <fullName evidence="1">Uncharacterized protein</fullName>
    </submittedName>
</protein>
<proteinExistence type="predicted"/>
<evidence type="ECO:0000313" key="1">
    <source>
        <dbReference type="EMBL" id="EGY51800.1"/>
    </source>
</evidence>
<dbReference type="STRING" id="1032488.HMPREF9371_2013"/>
<dbReference type="EMBL" id="AGAY01000069">
    <property type="protein sequence ID" value="EGY51800.1"/>
    <property type="molecule type" value="Genomic_DNA"/>
</dbReference>
<dbReference type="HOGENOM" id="CLU_2936845_0_0_4"/>
<gene>
    <name evidence="1" type="ORF">HMPREF9371_2013</name>
</gene>
<keyword evidence="2" id="KW-1185">Reference proteome</keyword>
<reference evidence="1 2" key="1">
    <citation type="submission" date="2011-05" db="EMBL/GenBank/DDBJ databases">
        <authorList>
            <person name="Muzny D."/>
            <person name="Qin X."/>
            <person name="Deng J."/>
            <person name="Jiang H."/>
            <person name="Liu Y."/>
            <person name="Qu J."/>
            <person name="Song X.-Z."/>
            <person name="Zhang L."/>
            <person name="Thornton R."/>
            <person name="Coyle M."/>
            <person name="Francisco L."/>
            <person name="Jackson L."/>
            <person name="Javaid M."/>
            <person name="Korchina V."/>
            <person name="Kovar C."/>
            <person name="Mata R."/>
            <person name="Mathew T."/>
            <person name="Ngo R."/>
            <person name="Nguyen L."/>
            <person name="Nguyen N."/>
            <person name="Okwuonu G."/>
            <person name="Ongeri F."/>
            <person name="Pham C."/>
            <person name="Simmons D."/>
            <person name="Wilczek-Boney K."/>
            <person name="Hale W."/>
            <person name="Jakkamsetti A."/>
            <person name="Pham P."/>
            <person name="Ruth R."/>
            <person name="San Lucas F."/>
            <person name="Warren J."/>
            <person name="Zhang J."/>
            <person name="Zhao Z."/>
            <person name="Zhou C."/>
            <person name="Zhu D."/>
            <person name="Lee S."/>
            <person name="Bess C."/>
            <person name="Blankenburg K."/>
            <person name="Forbes L."/>
            <person name="Fu Q."/>
            <person name="Gubbala S."/>
            <person name="Hirani K."/>
            <person name="Jayaseelan J.C."/>
            <person name="Lara F."/>
            <person name="Munidasa M."/>
            <person name="Palculict T."/>
            <person name="Patil S."/>
            <person name="Pu L.-L."/>
            <person name="Saada N."/>
            <person name="Tang L."/>
            <person name="Weissenberger G."/>
            <person name="Zhu Y."/>
            <person name="Hemphill L."/>
            <person name="Shang Y."/>
            <person name="Youmans B."/>
            <person name="Ayvaz T."/>
            <person name="Ross M."/>
            <person name="Santibanez J."/>
            <person name="Aqrawi P."/>
            <person name="Gross S."/>
            <person name="Joshi V."/>
            <person name="Fowler G."/>
            <person name="Nazareth L."/>
            <person name="Reid J."/>
            <person name="Worley K."/>
            <person name="Petrosino J."/>
            <person name="Highlander S."/>
            <person name="Gibbs R."/>
        </authorList>
    </citation>
    <scope>NUCLEOTIDE SEQUENCE [LARGE SCALE GENOMIC DNA]</scope>
    <source>
        <strain evidence="1 2">871</strain>
    </source>
</reference>
<evidence type="ECO:0000313" key="2">
    <source>
        <dbReference type="Proteomes" id="UP000003019"/>
    </source>
</evidence>
<comment type="caution">
    <text evidence="1">The sequence shown here is derived from an EMBL/GenBank/DDBJ whole genome shotgun (WGS) entry which is preliminary data.</text>
</comment>
<organism evidence="1 2">
    <name type="scientific">Neisseria shayeganii 871</name>
    <dbReference type="NCBI Taxonomy" id="1032488"/>
    <lineage>
        <taxon>Bacteria</taxon>
        <taxon>Pseudomonadati</taxon>
        <taxon>Pseudomonadota</taxon>
        <taxon>Betaproteobacteria</taxon>
        <taxon>Neisseriales</taxon>
        <taxon>Neisseriaceae</taxon>
        <taxon>Neisseria</taxon>
    </lineage>
</organism>
<dbReference type="RefSeq" id="WP_009119699.1">
    <property type="nucleotide sequence ID" value="NZ_JH164926.1"/>
</dbReference>